<gene>
    <name evidence="3" type="ORF">P168DRAFT_179090</name>
</gene>
<keyword evidence="2" id="KW-0732">Signal</keyword>
<dbReference type="EMBL" id="MSFM01000008">
    <property type="protein sequence ID" value="PKY03180.1"/>
    <property type="molecule type" value="Genomic_DNA"/>
</dbReference>
<dbReference type="GeneID" id="36540461"/>
<dbReference type="AlphaFoldDB" id="A0A2I1CZX9"/>
<comment type="caution">
    <text evidence="3">The sequence shown here is derived from an EMBL/GenBank/DDBJ whole genome shotgun (WGS) entry which is preliminary data.</text>
</comment>
<dbReference type="Proteomes" id="UP000234254">
    <property type="component" value="Unassembled WGS sequence"/>
</dbReference>
<proteinExistence type="predicted"/>
<protein>
    <submittedName>
        <fullName evidence="3">Uncharacterized protein</fullName>
    </submittedName>
</protein>
<feature type="chain" id="PRO_5014123866" evidence="2">
    <location>
        <begin position="21"/>
        <end position="88"/>
    </location>
</feature>
<evidence type="ECO:0000313" key="3">
    <source>
        <dbReference type="EMBL" id="PKY03180.1"/>
    </source>
</evidence>
<accession>A0A2I1CZX9</accession>
<organism evidence="3 4">
    <name type="scientific">Aspergillus campestris (strain IBT 28561)</name>
    <dbReference type="NCBI Taxonomy" id="1392248"/>
    <lineage>
        <taxon>Eukaryota</taxon>
        <taxon>Fungi</taxon>
        <taxon>Dikarya</taxon>
        <taxon>Ascomycota</taxon>
        <taxon>Pezizomycotina</taxon>
        <taxon>Eurotiomycetes</taxon>
        <taxon>Eurotiomycetidae</taxon>
        <taxon>Eurotiales</taxon>
        <taxon>Aspergillaceae</taxon>
        <taxon>Aspergillus</taxon>
        <taxon>Aspergillus subgen. Circumdati</taxon>
    </lineage>
</organism>
<dbReference type="VEuPathDB" id="FungiDB:P168DRAFT_179090"/>
<evidence type="ECO:0000256" key="1">
    <source>
        <dbReference type="SAM" id="MobiDB-lite"/>
    </source>
</evidence>
<evidence type="ECO:0000256" key="2">
    <source>
        <dbReference type="SAM" id="SignalP"/>
    </source>
</evidence>
<sequence length="88" mass="10145">MQSQPFLIITLFNLSRDCGACQYSGATHNTHIQIQIQTIYITASTIPNRVYHELTNYSLPNTNTFAREQSHDKTLPGIDFPPYDTRWK</sequence>
<dbReference type="RefSeq" id="XP_024691774.1">
    <property type="nucleotide sequence ID" value="XM_024832937.1"/>
</dbReference>
<keyword evidence="4" id="KW-1185">Reference proteome</keyword>
<name>A0A2I1CZX9_ASPC2</name>
<reference evidence="3" key="1">
    <citation type="submission" date="2016-12" db="EMBL/GenBank/DDBJ databases">
        <title>The genomes of Aspergillus section Nigri reveals drivers in fungal speciation.</title>
        <authorList>
            <consortium name="DOE Joint Genome Institute"/>
            <person name="Vesth T.C."/>
            <person name="Nybo J."/>
            <person name="Theobald S."/>
            <person name="Brandl J."/>
            <person name="Frisvad J.C."/>
            <person name="Nielsen K.F."/>
            <person name="Lyhne E.K."/>
            <person name="Kogle M.E."/>
            <person name="Kuo A."/>
            <person name="Riley R."/>
            <person name="Clum A."/>
            <person name="Nolan M."/>
            <person name="Lipzen A."/>
            <person name="Salamov A."/>
            <person name="Henrissat B."/>
            <person name="Wiebenga A."/>
            <person name="De vries R.P."/>
            <person name="Grigoriev I.V."/>
            <person name="Mortensen U.H."/>
            <person name="Andersen M.R."/>
            <person name="Baker S.E."/>
        </authorList>
    </citation>
    <scope>NUCLEOTIDE SEQUENCE</scope>
    <source>
        <strain evidence="3">IBT 28561</strain>
    </source>
</reference>
<evidence type="ECO:0000313" key="4">
    <source>
        <dbReference type="Proteomes" id="UP000234254"/>
    </source>
</evidence>
<feature type="signal peptide" evidence="2">
    <location>
        <begin position="1"/>
        <end position="20"/>
    </location>
</feature>
<feature type="region of interest" description="Disordered" evidence="1">
    <location>
        <begin position="68"/>
        <end position="88"/>
    </location>
</feature>